<organism evidence="3 4">
    <name type="scientific">Negativicoccus succinicivorans</name>
    <dbReference type="NCBI Taxonomy" id="620903"/>
    <lineage>
        <taxon>Bacteria</taxon>
        <taxon>Bacillati</taxon>
        <taxon>Bacillota</taxon>
        <taxon>Negativicutes</taxon>
        <taxon>Veillonellales</taxon>
        <taxon>Veillonellaceae</taxon>
        <taxon>Negativicoccus</taxon>
    </lineage>
</organism>
<accession>A0A841R2Y4</accession>
<dbReference type="AlphaFoldDB" id="A0A841R2Y4"/>
<dbReference type="Gene3D" id="3.40.50.720">
    <property type="entry name" value="NAD(P)-binding Rossmann-like Domain"/>
    <property type="match status" value="1"/>
</dbReference>
<dbReference type="Gene3D" id="3.90.25.10">
    <property type="entry name" value="UDP-galactose 4-epimerase, domain 1"/>
    <property type="match status" value="1"/>
</dbReference>
<comment type="caution">
    <text evidence="3">The sequence shown here is derived from an EMBL/GenBank/DDBJ whole genome shotgun (WGS) entry which is preliminary data.</text>
</comment>
<dbReference type="InterPro" id="IPR001509">
    <property type="entry name" value="Epimerase_deHydtase"/>
</dbReference>
<dbReference type="GO" id="GO:0003978">
    <property type="term" value="F:UDP-glucose 4-epimerase activity"/>
    <property type="evidence" value="ECO:0007669"/>
    <property type="project" value="UniProtKB-EC"/>
</dbReference>
<dbReference type="Proteomes" id="UP000591941">
    <property type="component" value="Unassembled WGS sequence"/>
</dbReference>
<dbReference type="Pfam" id="PF01370">
    <property type="entry name" value="Epimerase"/>
    <property type="match status" value="1"/>
</dbReference>
<keyword evidence="3" id="KW-0413">Isomerase</keyword>
<evidence type="ECO:0000313" key="3">
    <source>
        <dbReference type="EMBL" id="MBB6477429.1"/>
    </source>
</evidence>
<evidence type="ECO:0000256" key="1">
    <source>
        <dbReference type="ARBA" id="ARBA00007637"/>
    </source>
</evidence>
<gene>
    <name evidence="3" type="ORF">HNR45_000459</name>
</gene>
<keyword evidence="4" id="KW-1185">Reference proteome</keyword>
<dbReference type="EMBL" id="JACHHI010000002">
    <property type="protein sequence ID" value="MBB6477429.1"/>
    <property type="molecule type" value="Genomic_DNA"/>
</dbReference>
<evidence type="ECO:0000259" key="2">
    <source>
        <dbReference type="Pfam" id="PF01370"/>
    </source>
</evidence>
<proteinExistence type="inferred from homology"/>
<dbReference type="InterPro" id="IPR036291">
    <property type="entry name" value="NAD(P)-bd_dom_sf"/>
</dbReference>
<dbReference type="PANTHER" id="PTHR43000">
    <property type="entry name" value="DTDP-D-GLUCOSE 4,6-DEHYDRATASE-RELATED"/>
    <property type="match status" value="1"/>
</dbReference>
<dbReference type="SUPFAM" id="SSF51735">
    <property type="entry name" value="NAD(P)-binding Rossmann-fold domains"/>
    <property type="match status" value="1"/>
</dbReference>
<comment type="similarity">
    <text evidence="1">Belongs to the NAD(P)-dependent epimerase/dehydratase family.</text>
</comment>
<sequence length="313" mass="34764">MSTILLTGGAGFIGSHIAETYTRKGWRVAIVDDFSSGTMENLAAIKDAPNVTIYHADIRDRENLREIFAEVRPDVVNHHAAQKSVADSVTDPLHDLDINGRGWLNVLLAAGEYGVKNIIYVSSGGALSKIIEGDEKSQEIDPPQLISPYAIHKYAGEQYLANYQEKYGYEYTILRYANVYGPRQIPDGECGVIPIFVNNVHADRPSVLFTYPDMPRGCSRDYVHVADVVRANVMAQEKPANEPVNIGSGEEIYILDIYEKICDVFGSDAPIAIEGPREGDIRRSVLAADRARALWGWRPQVTWQEGLQSLKNE</sequence>
<evidence type="ECO:0000313" key="4">
    <source>
        <dbReference type="Proteomes" id="UP000591941"/>
    </source>
</evidence>
<feature type="domain" description="NAD-dependent epimerase/dehydratase" evidence="2">
    <location>
        <begin position="4"/>
        <end position="247"/>
    </location>
</feature>
<protein>
    <submittedName>
        <fullName evidence="3">UDP-glucose 4-epimerase</fullName>
        <ecNumber evidence="3">5.1.3.2</ecNumber>
    </submittedName>
</protein>
<dbReference type="GeneID" id="93485736"/>
<name>A0A841R2Y4_9FIRM</name>
<reference evidence="3 4" key="1">
    <citation type="submission" date="2020-08" db="EMBL/GenBank/DDBJ databases">
        <title>Genomic Encyclopedia of Type Strains, Phase IV (KMG-IV): sequencing the most valuable type-strain genomes for metagenomic binning, comparative biology and taxonomic classification.</title>
        <authorList>
            <person name="Goeker M."/>
        </authorList>
    </citation>
    <scope>NUCLEOTIDE SEQUENCE [LARGE SCALE GENOMIC DNA]</scope>
    <source>
        <strain evidence="3 4">DSM 21255</strain>
    </source>
</reference>
<dbReference type="OrthoDB" id="9801785at2"/>
<dbReference type="RefSeq" id="WP_159823127.1">
    <property type="nucleotide sequence ID" value="NZ_CABWNB010000003.1"/>
</dbReference>
<dbReference type="EC" id="5.1.3.2" evidence="3"/>